<evidence type="ECO:0000256" key="1">
    <source>
        <dbReference type="SAM" id="MobiDB-lite"/>
    </source>
</evidence>
<dbReference type="Proteomes" id="UP000479710">
    <property type="component" value="Unassembled WGS sequence"/>
</dbReference>
<dbReference type="AlphaFoldDB" id="A0A6G1DPJ2"/>
<dbReference type="EMBL" id="SPHZ02000006">
    <property type="protein sequence ID" value="KAF0914356.1"/>
    <property type="molecule type" value="Genomic_DNA"/>
</dbReference>
<keyword evidence="3" id="KW-1185">Reference proteome</keyword>
<gene>
    <name evidence="2" type="ORF">E2562_028235</name>
</gene>
<organism evidence="2 3">
    <name type="scientific">Oryza meyeriana var. granulata</name>
    <dbReference type="NCBI Taxonomy" id="110450"/>
    <lineage>
        <taxon>Eukaryota</taxon>
        <taxon>Viridiplantae</taxon>
        <taxon>Streptophyta</taxon>
        <taxon>Embryophyta</taxon>
        <taxon>Tracheophyta</taxon>
        <taxon>Spermatophyta</taxon>
        <taxon>Magnoliopsida</taxon>
        <taxon>Liliopsida</taxon>
        <taxon>Poales</taxon>
        <taxon>Poaceae</taxon>
        <taxon>BOP clade</taxon>
        <taxon>Oryzoideae</taxon>
        <taxon>Oryzeae</taxon>
        <taxon>Oryzinae</taxon>
        <taxon>Oryza</taxon>
        <taxon>Oryza meyeriana</taxon>
    </lineage>
</organism>
<comment type="caution">
    <text evidence="2">The sequence shown here is derived from an EMBL/GenBank/DDBJ whole genome shotgun (WGS) entry which is preliminary data.</text>
</comment>
<feature type="compositionally biased region" description="Basic and acidic residues" evidence="1">
    <location>
        <begin position="82"/>
        <end position="101"/>
    </location>
</feature>
<evidence type="ECO:0000313" key="3">
    <source>
        <dbReference type="Proteomes" id="UP000479710"/>
    </source>
</evidence>
<sequence length="111" mass="12372">MPLPRWDRCSSGAAREQKAWSKAHELPATRSSLERRVGRRCRRRRKGGKRAVTVTLGSGRRWQRWGRVKAAAAAAALVPGGLEERREGGGGEWGGERRHQGGEFNANRNND</sequence>
<evidence type="ECO:0000313" key="2">
    <source>
        <dbReference type="EMBL" id="KAF0914356.1"/>
    </source>
</evidence>
<feature type="region of interest" description="Disordered" evidence="1">
    <location>
        <begin position="1"/>
        <end position="51"/>
    </location>
</feature>
<feature type="region of interest" description="Disordered" evidence="1">
    <location>
        <begin position="82"/>
        <end position="111"/>
    </location>
</feature>
<name>A0A6G1DPJ2_9ORYZ</name>
<proteinExistence type="predicted"/>
<protein>
    <submittedName>
        <fullName evidence="2">Uncharacterized protein</fullName>
    </submittedName>
</protein>
<feature type="compositionally biased region" description="Basic residues" evidence="1">
    <location>
        <begin position="37"/>
        <end position="49"/>
    </location>
</feature>
<reference evidence="2 3" key="1">
    <citation type="submission" date="2019-11" db="EMBL/GenBank/DDBJ databases">
        <title>Whole genome sequence of Oryza granulata.</title>
        <authorList>
            <person name="Li W."/>
        </authorList>
    </citation>
    <scope>NUCLEOTIDE SEQUENCE [LARGE SCALE GENOMIC DNA]</scope>
    <source>
        <strain evidence="3">cv. Menghai</strain>
        <tissue evidence="2">Leaf</tissue>
    </source>
</reference>
<accession>A0A6G1DPJ2</accession>
<feature type="compositionally biased region" description="Basic and acidic residues" evidence="1">
    <location>
        <begin position="15"/>
        <end position="36"/>
    </location>
</feature>